<dbReference type="InterPro" id="IPR000182">
    <property type="entry name" value="GNAT_dom"/>
</dbReference>
<keyword evidence="5" id="KW-1185">Reference proteome</keyword>
<sequence length="200" mass="21378">MTAAEPTSTPTAPPVAAAGPVFRTAGAADVPALVALVESAYRGESSRAGWTTEAHLLEGQRTDEAAVAELLGRPDSVVLLVEGDDGGPVACCHVERRGTAAYFGMFSVSPAAQGGGLGRRVLARAEEWARVEWGATAMEMTVIEQRPDLIAWYERRGFARTGEFEPFPYGDERFGVPLRTDLRFAKLAKQLAGPPAQRVH</sequence>
<comment type="caution">
    <text evidence="4">The sequence shown here is derived from an EMBL/GenBank/DDBJ whole genome shotgun (WGS) entry which is preliminary data.</text>
</comment>
<dbReference type="CDD" id="cd04301">
    <property type="entry name" value="NAT_SF"/>
    <property type="match status" value="1"/>
</dbReference>
<dbReference type="SUPFAM" id="SSF55729">
    <property type="entry name" value="Acyl-CoA N-acyltransferases (Nat)"/>
    <property type="match status" value="1"/>
</dbReference>
<keyword evidence="1 4" id="KW-0808">Transferase</keyword>
<accession>A0ABW6GG96</accession>
<dbReference type="InterPro" id="IPR016181">
    <property type="entry name" value="Acyl_CoA_acyltransferase"/>
</dbReference>
<dbReference type="PROSITE" id="PS51186">
    <property type="entry name" value="GNAT"/>
    <property type="match status" value="1"/>
</dbReference>
<evidence type="ECO:0000256" key="2">
    <source>
        <dbReference type="ARBA" id="ARBA00023315"/>
    </source>
</evidence>
<dbReference type="Gene3D" id="3.40.630.30">
    <property type="match status" value="1"/>
</dbReference>
<dbReference type="PANTHER" id="PTHR43877:SF2">
    <property type="entry name" value="AMINOALKYLPHOSPHONATE N-ACETYLTRANSFERASE-RELATED"/>
    <property type="match status" value="1"/>
</dbReference>
<evidence type="ECO:0000259" key="3">
    <source>
        <dbReference type="PROSITE" id="PS51186"/>
    </source>
</evidence>
<feature type="domain" description="N-acetyltransferase" evidence="3">
    <location>
        <begin position="20"/>
        <end position="183"/>
    </location>
</feature>
<dbReference type="EC" id="2.3.-.-" evidence="4"/>
<dbReference type="PANTHER" id="PTHR43877">
    <property type="entry name" value="AMINOALKYLPHOSPHONATE N-ACETYLTRANSFERASE-RELATED-RELATED"/>
    <property type="match status" value="1"/>
</dbReference>
<gene>
    <name evidence="4" type="ORF">ACFW6T_06785</name>
</gene>
<evidence type="ECO:0000313" key="4">
    <source>
        <dbReference type="EMBL" id="MFE1351684.1"/>
    </source>
</evidence>
<dbReference type="RefSeq" id="WP_380322044.1">
    <property type="nucleotide sequence ID" value="NZ_JBHYPW010000016.1"/>
</dbReference>
<organism evidence="4 5">
    <name type="scientific">Kitasatospora phosalacinea</name>
    <dbReference type="NCBI Taxonomy" id="2065"/>
    <lineage>
        <taxon>Bacteria</taxon>
        <taxon>Bacillati</taxon>
        <taxon>Actinomycetota</taxon>
        <taxon>Actinomycetes</taxon>
        <taxon>Kitasatosporales</taxon>
        <taxon>Streptomycetaceae</taxon>
        <taxon>Kitasatospora</taxon>
    </lineage>
</organism>
<keyword evidence="2 4" id="KW-0012">Acyltransferase</keyword>
<dbReference type="Pfam" id="PF00583">
    <property type="entry name" value="Acetyltransf_1"/>
    <property type="match status" value="1"/>
</dbReference>
<dbReference type="EMBL" id="JBHYPX010000009">
    <property type="protein sequence ID" value="MFE1351684.1"/>
    <property type="molecule type" value="Genomic_DNA"/>
</dbReference>
<protein>
    <submittedName>
        <fullName evidence="4">GNAT family N-acetyltransferase</fullName>
        <ecNumber evidence="4">2.3.-.-</ecNumber>
    </submittedName>
</protein>
<evidence type="ECO:0000256" key="1">
    <source>
        <dbReference type="ARBA" id="ARBA00022679"/>
    </source>
</evidence>
<dbReference type="InterPro" id="IPR050832">
    <property type="entry name" value="Bact_Acetyltransf"/>
</dbReference>
<proteinExistence type="predicted"/>
<dbReference type="GO" id="GO:0016746">
    <property type="term" value="F:acyltransferase activity"/>
    <property type="evidence" value="ECO:0007669"/>
    <property type="project" value="UniProtKB-KW"/>
</dbReference>
<name>A0ABW6GG96_9ACTN</name>
<reference evidence="4 5" key="1">
    <citation type="submission" date="2024-09" db="EMBL/GenBank/DDBJ databases">
        <title>The Natural Products Discovery Center: Release of the First 8490 Sequenced Strains for Exploring Actinobacteria Biosynthetic Diversity.</title>
        <authorList>
            <person name="Kalkreuter E."/>
            <person name="Kautsar S.A."/>
            <person name="Yang D."/>
            <person name="Bader C.D."/>
            <person name="Teijaro C.N."/>
            <person name="Fluegel L."/>
            <person name="Davis C.M."/>
            <person name="Simpson J.R."/>
            <person name="Lauterbach L."/>
            <person name="Steele A.D."/>
            <person name="Gui C."/>
            <person name="Meng S."/>
            <person name="Li G."/>
            <person name="Viehrig K."/>
            <person name="Ye F."/>
            <person name="Su P."/>
            <person name="Kiefer A.F."/>
            <person name="Nichols A."/>
            <person name="Cepeda A.J."/>
            <person name="Yan W."/>
            <person name="Fan B."/>
            <person name="Jiang Y."/>
            <person name="Adhikari A."/>
            <person name="Zheng C.-J."/>
            <person name="Schuster L."/>
            <person name="Cowan T.M."/>
            <person name="Smanski M.J."/>
            <person name="Chevrette M.G."/>
            <person name="De Carvalho L.P.S."/>
            <person name="Shen B."/>
        </authorList>
    </citation>
    <scope>NUCLEOTIDE SEQUENCE [LARGE SCALE GENOMIC DNA]</scope>
    <source>
        <strain evidence="4 5">NPDC058753</strain>
    </source>
</reference>
<dbReference type="Proteomes" id="UP001599542">
    <property type="component" value="Unassembled WGS sequence"/>
</dbReference>
<evidence type="ECO:0000313" key="5">
    <source>
        <dbReference type="Proteomes" id="UP001599542"/>
    </source>
</evidence>